<keyword evidence="1" id="KW-1133">Transmembrane helix</keyword>
<evidence type="ECO:0000256" key="1">
    <source>
        <dbReference type="SAM" id="Phobius"/>
    </source>
</evidence>
<dbReference type="Proteomes" id="UP000318717">
    <property type="component" value="Unassembled WGS sequence"/>
</dbReference>
<keyword evidence="1" id="KW-0472">Membrane</keyword>
<keyword evidence="1" id="KW-0812">Transmembrane</keyword>
<protein>
    <submittedName>
        <fullName evidence="2">Sigma-E factor regulatory protein RseC</fullName>
    </submittedName>
</protein>
<dbReference type="Pfam" id="PF04246">
    <property type="entry name" value="RseC_MucC"/>
    <property type="match status" value="1"/>
</dbReference>
<accession>A0A4Y3I0L8</accession>
<reference evidence="2 3" key="1">
    <citation type="submission" date="2019-06" db="EMBL/GenBank/DDBJ databases">
        <title>Whole genome shotgun sequence of Vibrio inusitatus NBRC 102082.</title>
        <authorList>
            <person name="Hosoyama A."/>
            <person name="Uohara A."/>
            <person name="Ohji S."/>
            <person name="Ichikawa N."/>
        </authorList>
    </citation>
    <scope>NUCLEOTIDE SEQUENCE [LARGE SCALE GENOMIC DNA]</scope>
    <source>
        <strain evidence="2 3">NBRC 102082</strain>
    </source>
</reference>
<name>A0A4Y3I0L8_9VIBR</name>
<comment type="caution">
    <text evidence="2">The sequence shown here is derived from an EMBL/GenBank/DDBJ whole genome shotgun (WGS) entry which is preliminary data.</text>
</comment>
<keyword evidence="3" id="KW-1185">Reference proteome</keyword>
<sequence length="164" mass="17614">MMNALAQVTRVTEIGSPDLDEQLFKVDLSCEQQTSCNSCASKSSCATGQVTKAIGNKQHAWSLTTPLKVSEGDIVEIALPEKALLSAAALVYLVPLLFLFLGAVIGAEISEAIFEGQEWLSIVLGAGFALLSGMLVKAKLRRTKHDAEQQVTLIRTLGQQLEVK</sequence>
<dbReference type="RefSeq" id="WP_141346845.1">
    <property type="nucleotide sequence ID" value="NZ_BJLF01000019.1"/>
</dbReference>
<dbReference type="InterPro" id="IPR026268">
    <property type="entry name" value="RseC"/>
</dbReference>
<proteinExistence type="predicted"/>
<dbReference type="PIRSF" id="PIRSF004923">
    <property type="entry name" value="RseC"/>
    <property type="match status" value="1"/>
</dbReference>
<feature type="transmembrane region" description="Helical" evidence="1">
    <location>
        <begin position="83"/>
        <end position="107"/>
    </location>
</feature>
<dbReference type="AlphaFoldDB" id="A0A4Y3I0L8"/>
<gene>
    <name evidence="2" type="ORF">VIN01S_32060</name>
</gene>
<evidence type="ECO:0000313" key="2">
    <source>
        <dbReference type="EMBL" id="GEA52402.1"/>
    </source>
</evidence>
<dbReference type="OrthoDB" id="9795854at2"/>
<dbReference type="InterPro" id="IPR007359">
    <property type="entry name" value="SigmaE_reg_RseC_MucC"/>
</dbReference>
<dbReference type="EMBL" id="BJLF01000019">
    <property type="protein sequence ID" value="GEA52402.1"/>
    <property type="molecule type" value="Genomic_DNA"/>
</dbReference>
<feature type="transmembrane region" description="Helical" evidence="1">
    <location>
        <begin position="119"/>
        <end position="136"/>
    </location>
</feature>
<organism evidence="2 3">
    <name type="scientific">Vibrio inusitatus NBRC 102082</name>
    <dbReference type="NCBI Taxonomy" id="1219070"/>
    <lineage>
        <taxon>Bacteria</taxon>
        <taxon>Pseudomonadati</taxon>
        <taxon>Pseudomonadota</taxon>
        <taxon>Gammaproteobacteria</taxon>
        <taxon>Vibrionales</taxon>
        <taxon>Vibrionaceae</taxon>
        <taxon>Vibrio</taxon>
    </lineage>
</organism>
<dbReference type="PANTHER" id="PTHR35867">
    <property type="entry name" value="PROTEIN RSEC"/>
    <property type="match status" value="1"/>
</dbReference>
<evidence type="ECO:0000313" key="3">
    <source>
        <dbReference type="Proteomes" id="UP000318717"/>
    </source>
</evidence>
<dbReference type="PANTHER" id="PTHR35867:SF1">
    <property type="entry name" value="PROTEIN RSEC"/>
    <property type="match status" value="1"/>
</dbReference>